<protein>
    <submittedName>
        <fullName evidence="1">Uncharacterized protein</fullName>
    </submittedName>
</protein>
<organism evidence="1 2">
    <name type="scientific">Gossypium arboreum</name>
    <name type="common">Tree cotton</name>
    <name type="synonym">Gossypium nanking</name>
    <dbReference type="NCBI Taxonomy" id="29729"/>
    <lineage>
        <taxon>Eukaryota</taxon>
        <taxon>Viridiplantae</taxon>
        <taxon>Streptophyta</taxon>
        <taxon>Embryophyta</taxon>
        <taxon>Tracheophyta</taxon>
        <taxon>Spermatophyta</taxon>
        <taxon>Magnoliopsida</taxon>
        <taxon>eudicotyledons</taxon>
        <taxon>Gunneridae</taxon>
        <taxon>Pentapetalae</taxon>
        <taxon>rosids</taxon>
        <taxon>malvids</taxon>
        <taxon>Malvales</taxon>
        <taxon>Malvaceae</taxon>
        <taxon>Malvoideae</taxon>
        <taxon>Gossypium</taxon>
    </lineage>
</organism>
<accession>A0ABR0N3D8</accession>
<sequence>MARRVSFRDILVGSKNMGGLNMHDQEEDDLQLLERDVTIGMKDGMPSIHFSDRVHQIL</sequence>
<keyword evidence="2" id="KW-1185">Reference proteome</keyword>
<dbReference type="Proteomes" id="UP001358586">
    <property type="component" value="Chromosome 11"/>
</dbReference>
<reference evidence="1 2" key="1">
    <citation type="submission" date="2023-03" db="EMBL/GenBank/DDBJ databases">
        <title>WGS of Gossypium arboreum.</title>
        <authorList>
            <person name="Yu D."/>
        </authorList>
    </citation>
    <scope>NUCLEOTIDE SEQUENCE [LARGE SCALE GENOMIC DNA]</scope>
    <source>
        <tissue evidence="1">Leaf</tissue>
    </source>
</reference>
<dbReference type="EMBL" id="JARKNE010000011">
    <property type="protein sequence ID" value="KAK5785001.1"/>
    <property type="molecule type" value="Genomic_DNA"/>
</dbReference>
<proteinExistence type="predicted"/>
<evidence type="ECO:0000313" key="1">
    <source>
        <dbReference type="EMBL" id="KAK5785001.1"/>
    </source>
</evidence>
<comment type="caution">
    <text evidence="1">The sequence shown here is derived from an EMBL/GenBank/DDBJ whole genome shotgun (WGS) entry which is preliminary data.</text>
</comment>
<evidence type="ECO:0000313" key="2">
    <source>
        <dbReference type="Proteomes" id="UP001358586"/>
    </source>
</evidence>
<name>A0ABR0N3D8_GOSAR</name>
<gene>
    <name evidence="1" type="ORF">PVK06_039542</name>
</gene>